<proteinExistence type="inferred from homology"/>
<dbReference type="InterPro" id="IPR011005">
    <property type="entry name" value="Dihydropteroate_synth-like_sf"/>
</dbReference>
<keyword evidence="4 10" id="KW-0560">Oxidoreductase</keyword>
<dbReference type="Gene3D" id="3.20.20.20">
    <property type="entry name" value="Dihydropteroate synthase-like"/>
    <property type="match status" value="1"/>
</dbReference>
<dbReference type="GO" id="GO:0019288">
    <property type="term" value="P:isopentenyl diphosphate biosynthetic process, methylerythritol 4-phosphate pathway"/>
    <property type="evidence" value="ECO:0007669"/>
    <property type="project" value="TreeGrafter"/>
</dbReference>
<name>A0A644WKQ0_9ZZZZ</name>
<dbReference type="GO" id="GO:0046429">
    <property type="term" value="F:4-hydroxy-3-methylbut-2-en-1-yl diphosphate synthase activity (ferredoxin)"/>
    <property type="evidence" value="ECO:0007669"/>
    <property type="project" value="InterPro"/>
</dbReference>
<reference evidence="10" key="1">
    <citation type="submission" date="2019-08" db="EMBL/GenBank/DDBJ databases">
        <authorList>
            <person name="Kucharzyk K."/>
            <person name="Murdoch R.W."/>
            <person name="Higgins S."/>
            <person name="Loffler F."/>
        </authorList>
    </citation>
    <scope>NUCLEOTIDE SEQUENCE</scope>
</reference>
<keyword evidence="7" id="KW-0414">Isoprene biosynthesis</keyword>
<dbReference type="FunFam" id="3.30.413.10:FF:000006">
    <property type="entry name" value="4-hydroxy-3-methylbut-2-en-1-yl diphosphate synthase (flavodoxin)"/>
    <property type="match status" value="1"/>
</dbReference>
<evidence type="ECO:0000256" key="5">
    <source>
        <dbReference type="ARBA" id="ARBA00023004"/>
    </source>
</evidence>
<dbReference type="SUPFAM" id="SSF51717">
    <property type="entry name" value="Dihydropteroate synthetase-like"/>
    <property type="match status" value="1"/>
</dbReference>
<dbReference type="Pfam" id="PF26540">
    <property type="entry name" value="GcpE_C"/>
    <property type="match status" value="1"/>
</dbReference>
<gene>
    <name evidence="10" type="primary">ispG_15</name>
    <name evidence="10" type="ORF">SDC9_49059</name>
</gene>
<dbReference type="GO" id="GO:0016114">
    <property type="term" value="P:terpenoid biosynthetic process"/>
    <property type="evidence" value="ECO:0007669"/>
    <property type="project" value="InterPro"/>
</dbReference>
<feature type="domain" description="IspG C-terminal" evidence="9">
    <location>
        <begin position="547"/>
        <end position="635"/>
    </location>
</feature>
<dbReference type="InterPro" id="IPR058578">
    <property type="entry name" value="IspG_TIM"/>
</dbReference>
<evidence type="ECO:0000256" key="2">
    <source>
        <dbReference type="ARBA" id="ARBA00022485"/>
    </source>
</evidence>
<evidence type="ECO:0000256" key="1">
    <source>
        <dbReference type="ARBA" id="ARBA00001966"/>
    </source>
</evidence>
<keyword evidence="3" id="KW-0479">Metal-binding</keyword>
<evidence type="ECO:0000256" key="7">
    <source>
        <dbReference type="ARBA" id="ARBA00023229"/>
    </source>
</evidence>
<dbReference type="PANTHER" id="PTHR30454:SF0">
    <property type="entry name" value="4-HYDROXY-3-METHYLBUT-2-EN-1-YL DIPHOSPHATE SYNTHASE (FERREDOXIN), CHLOROPLASTIC"/>
    <property type="match status" value="1"/>
</dbReference>
<keyword evidence="2" id="KW-0004">4Fe-4S</keyword>
<dbReference type="InterPro" id="IPR045854">
    <property type="entry name" value="NO2/SO3_Rdtase_4Fe4S_sf"/>
</dbReference>
<dbReference type="GO" id="GO:0005506">
    <property type="term" value="F:iron ion binding"/>
    <property type="evidence" value="ECO:0007669"/>
    <property type="project" value="InterPro"/>
</dbReference>
<dbReference type="InterPro" id="IPR017178">
    <property type="entry name" value="IspG_atypical"/>
</dbReference>
<evidence type="ECO:0000259" key="9">
    <source>
        <dbReference type="Pfam" id="PF26540"/>
    </source>
</evidence>
<evidence type="ECO:0000259" key="8">
    <source>
        <dbReference type="Pfam" id="PF04551"/>
    </source>
</evidence>
<evidence type="ECO:0000256" key="3">
    <source>
        <dbReference type="ARBA" id="ARBA00022723"/>
    </source>
</evidence>
<dbReference type="GO" id="GO:0051539">
    <property type="term" value="F:4 iron, 4 sulfur cluster binding"/>
    <property type="evidence" value="ECO:0007669"/>
    <property type="project" value="UniProtKB-KW"/>
</dbReference>
<dbReference type="Pfam" id="PF04551">
    <property type="entry name" value="GcpE"/>
    <property type="match status" value="1"/>
</dbReference>
<feature type="domain" description="IspG TIM-barrel" evidence="8">
    <location>
        <begin position="74"/>
        <end position="341"/>
    </location>
</feature>
<dbReference type="InterPro" id="IPR004588">
    <property type="entry name" value="IspG_bac-typ"/>
</dbReference>
<dbReference type="HAMAP" id="MF_00159">
    <property type="entry name" value="IspG"/>
    <property type="match status" value="1"/>
</dbReference>
<comment type="caution">
    <text evidence="10">The sequence shown here is derived from an EMBL/GenBank/DDBJ whole genome shotgun (WGS) entry which is preliminary data.</text>
</comment>
<dbReference type="SUPFAM" id="SSF56014">
    <property type="entry name" value="Nitrite and sulphite reductase 4Fe-4S domain-like"/>
    <property type="match status" value="1"/>
</dbReference>
<organism evidence="10">
    <name type="scientific">bioreactor metagenome</name>
    <dbReference type="NCBI Taxonomy" id="1076179"/>
    <lineage>
        <taxon>unclassified sequences</taxon>
        <taxon>metagenomes</taxon>
        <taxon>ecological metagenomes</taxon>
    </lineage>
</organism>
<comment type="cofactor">
    <cofactor evidence="1">
        <name>[4Fe-4S] cluster</name>
        <dbReference type="ChEBI" id="CHEBI:49883"/>
    </cofactor>
</comment>
<dbReference type="Gene3D" id="3.30.413.10">
    <property type="entry name" value="Sulfite Reductase Hemoprotein, domain 1"/>
    <property type="match status" value="1"/>
</dbReference>
<dbReference type="EC" id="1.17.7.3" evidence="10"/>
<evidence type="ECO:0000313" key="10">
    <source>
        <dbReference type="EMBL" id="MPM02804.1"/>
    </source>
</evidence>
<sequence>MQERRCFTQIYADCVSGGSRTQSSPLFSVVCDYLDTNQKSKIQNPESKTLPVHFSAILVILQLPTITAMIYHSRVVSIGGLPLGGDYPIRIQSMTNTNTLGTRATVDQAIRMIEAGSELVRITAPGPKEAANLGVIKAELIKRGYRVPLIADIHFNPGAAEIAARLVEKVRINPGNYSDRPSPGKNSWSVQEYQLELERIAEKLTPLLGICREYGTAIRIGVNHGSLSQRMMSRYGDTAEGMVQSALEFTRICHQQGFHNLVLSLKSSNVSVMVEACRQLAEQLTQEGLNYPLHLGVTEAGDGEDGRLKSASGIGALLARGIGDTIRVSLTEAPEAELPVARAIVSRFHQNLPDGTITRQIRPDLAVSKEINGKRETAASGPLGGKNPVAVLLKQGNQLLLAGEKGEITPLPHRLVHAGQAIPEIHQPLMILAEEEYLKAHLPVLMETLAGDSTIALLAAAGTTQLRRLADALQRRNLKTPLILKSPVNAGSAGDLITEISLNPGNLLIDGAGDGLCLEAMGDSNEALTSAGFGLLQATRRRVSRTEYIACPSCGRTLFHIQETLQQIKARTAHLKGLKIGVMGCIVNGPGEMADADFGYVGSGKGKVTLYKGKTPVKRGIPENEAVEALIALIKESGDWKEAEKV</sequence>
<keyword evidence="5" id="KW-0408">Iron</keyword>
<keyword evidence="6" id="KW-0411">Iron-sulfur</keyword>
<dbReference type="PIRSF" id="PIRSF037336">
    <property type="entry name" value="IspG_like"/>
    <property type="match status" value="1"/>
</dbReference>
<evidence type="ECO:0000256" key="4">
    <source>
        <dbReference type="ARBA" id="ARBA00023002"/>
    </source>
</evidence>
<evidence type="ECO:0000256" key="6">
    <source>
        <dbReference type="ARBA" id="ARBA00023014"/>
    </source>
</evidence>
<dbReference type="InterPro" id="IPR058579">
    <property type="entry name" value="IspG_C"/>
</dbReference>
<dbReference type="EMBL" id="VSSQ01000899">
    <property type="protein sequence ID" value="MPM02804.1"/>
    <property type="molecule type" value="Genomic_DNA"/>
</dbReference>
<dbReference type="AlphaFoldDB" id="A0A644WKQ0"/>
<protein>
    <submittedName>
        <fullName evidence="10">4-hydroxy-3-methylbut-2-en-1-yl diphosphate synthase (Ferredoxin)</fullName>
        <ecNumber evidence="10">1.17.7.3</ecNumber>
    </submittedName>
</protein>
<accession>A0A644WKQ0</accession>
<dbReference type="NCBIfam" id="TIGR00612">
    <property type="entry name" value="ispG_gcpE"/>
    <property type="match status" value="1"/>
</dbReference>
<dbReference type="GO" id="GO:0141197">
    <property type="term" value="F:4-hydroxy-3-methylbut-2-enyl-diphosphate synthase activity (flavodoxin)"/>
    <property type="evidence" value="ECO:0007669"/>
    <property type="project" value="UniProtKB-EC"/>
</dbReference>
<dbReference type="PANTHER" id="PTHR30454">
    <property type="entry name" value="4-HYDROXY-3-METHYLBUT-2-EN-1-YL DIPHOSPHATE SYNTHASE"/>
    <property type="match status" value="1"/>
</dbReference>